<sequence>MKRIVAVILMLVFMSQLVPPGFALGEQPEISSPEEAIQFANQYMNDYMNYKGTYFHMTSKKGKPLNKELALKGNSAFNDLPIFVYGDARAGAIEGTKYGNDKRVEDSNNELRAIGFSYTDEPYPNPKFHIDNVTYVRRWIKHPWILPSKESKQLKKELLPDDSRDKHTTQWLDYTPNQDSSSYSVMNQWVTDRTFTPTKVQDMTGDPKFFNKNIEGLPKVLMDNPQDYVYMIQPPTYYSWGVGIAFYYYGGTGSDNMEKPNNYLYYQYFRYKPFSLLADDLMARFEKLPTSATAGEPVSVAVTVNSTFKENQKTDYKWSIKAKDGSPLEVVYSGHSSKENGEITIPGKEKGKGEVVLQASFTMPESDVSVAFSVNDKKKPAELSFGNNKLNSSPDAIKLMKPTPPNKKQYDLDYNVLSKKAEFGLNKGQGSSAALMLPRGYWSSNATGSFSVTNRVPDLFRDFQVQNNPPVNDSANPVVRKPMIQLTLKRPDFGDHPANNQWLEWANPYAPKSRTGQITFNGEISRDYKWTETICSTYTDEEGEEHTTCHDYTHSGSTSGSFVPGADELTARAFIYNGMDKVPEPQMDNKVVPNSTTAAKKQLWWKNEPYPYKVVRWMAHEDASGQLYDWTQVNGKHEREFTHQAKGEIAWKVNTSIKQAYQQSREAARKKKSVKSRYDHAVFATDKELQKHAYPIKSGYYFNPEGKYTLRVETTTYKQSESPTKDHQELVEALVRSFNYETNLVYINQAGQAVNLNGEVLSKRGSSIPIAKAGQLNHNKTSGVNGLKLLHIEKKSDLKSKEIPYTHTSTGVMHAFWKMVLEGYAESSTQGKMDNFKYREYVKAGQKKIYELTEVTEVTFELNPSHQKLYTHANMPNGEYDVKTTIGDINLATSTHAYKSLGKIQGVDIRDENTIKVTVVGSMYDDLNN</sequence>
<dbReference type="EMBL" id="FXAZ01000013">
    <property type="protein sequence ID" value="SMG59454.1"/>
    <property type="molecule type" value="Genomic_DNA"/>
</dbReference>
<name>A0A1X7M132_9BACL</name>
<feature type="chain" id="PRO_5012756000" description="Ig-like domain (Group 4)" evidence="1">
    <location>
        <begin position="24"/>
        <end position="929"/>
    </location>
</feature>
<protein>
    <recommendedName>
        <fullName evidence="4">Ig-like domain (Group 4)</fullName>
    </recommendedName>
</protein>
<organism evidence="2 3">
    <name type="scientific">Paenibacillus aquistagni</name>
    <dbReference type="NCBI Taxonomy" id="1852522"/>
    <lineage>
        <taxon>Bacteria</taxon>
        <taxon>Bacillati</taxon>
        <taxon>Bacillota</taxon>
        <taxon>Bacilli</taxon>
        <taxon>Bacillales</taxon>
        <taxon>Paenibacillaceae</taxon>
        <taxon>Paenibacillus</taxon>
    </lineage>
</organism>
<feature type="signal peptide" evidence="1">
    <location>
        <begin position="1"/>
        <end position="23"/>
    </location>
</feature>
<evidence type="ECO:0000313" key="3">
    <source>
        <dbReference type="Proteomes" id="UP000193834"/>
    </source>
</evidence>
<keyword evidence="1" id="KW-0732">Signal</keyword>
<dbReference type="OrthoDB" id="1788793at2"/>
<accession>A0A1X7M132</accession>
<dbReference type="STRING" id="1852522.SAMN06295960_4942"/>
<dbReference type="Proteomes" id="UP000193834">
    <property type="component" value="Unassembled WGS sequence"/>
</dbReference>
<gene>
    <name evidence="2" type="ORF">SAMN06295960_4942</name>
</gene>
<evidence type="ECO:0000256" key="1">
    <source>
        <dbReference type="SAM" id="SignalP"/>
    </source>
</evidence>
<dbReference type="RefSeq" id="WP_085499078.1">
    <property type="nucleotide sequence ID" value="NZ_FXAZ01000013.1"/>
</dbReference>
<evidence type="ECO:0008006" key="4">
    <source>
        <dbReference type="Google" id="ProtNLM"/>
    </source>
</evidence>
<dbReference type="AlphaFoldDB" id="A0A1X7M132"/>
<reference evidence="2 3" key="1">
    <citation type="submission" date="2017-04" db="EMBL/GenBank/DDBJ databases">
        <authorList>
            <person name="Afonso C.L."/>
            <person name="Miller P.J."/>
            <person name="Scott M.A."/>
            <person name="Spackman E."/>
            <person name="Goraichik I."/>
            <person name="Dimitrov K.M."/>
            <person name="Suarez D.L."/>
            <person name="Swayne D.E."/>
        </authorList>
    </citation>
    <scope>NUCLEOTIDE SEQUENCE [LARGE SCALE GENOMIC DNA]</scope>
    <source>
        <strain evidence="2 3">11</strain>
    </source>
</reference>
<keyword evidence="3" id="KW-1185">Reference proteome</keyword>
<evidence type="ECO:0000313" key="2">
    <source>
        <dbReference type="EMBL" id="SMG59454.1"/>
    </source>
</evidence>
<proteinExistence type="predicted"/>